<organism evidence="1 2">
    <name type="scientific">Gossypium arboreum</name>
    <name type="common">Tree cotton</name>
    <name type="synonym">Gossypium nanking</name>
    <dbReference type="NCBI Taxonomy" id="29729"/>
    <lineage>
        <taxon>Eukaryota</taxon>
        <taxon>Viridiplantae</taxon>
        <taxon>Streptophyta</taxon>
        <taxon>Embryophyta</taxon>
        <taxon>Tracheophyta</taxon>
        <taxon>Spermatophyta</taxon>
        <taxon>Magnoliopsida</taxon>
        <taxon>eudicotyledons</taxon>
        <taxon>Gunneridae</taxon>
        <taxon>Pentapetalae</taxon>
        <taxon>rosids</taxon>
        <taxon>malvids</taxon>
        <taxon>Malvales</taxon>
        <taxon>Malvaceae</taxon>
        <taxon>Malvoideae</taxon>
        <taxon>Gossypium</taxon>
    </lineage>
</organism>
<protein>
    <recommendedName>
        <fullName evidence="3">Ty3-gypsy retrotransposon protein</fullName>
    </recommendedName>
</protein>
<accession>A0ABR0P0Y2</accession>
<reference evidence="1 2" key="1">
    <citation type="submission" date="2023-03" db="EMBL/GenBank/DDBJ databases">
        <title>WGS of Gossypium arboreum.</title>
        <authorList>
            <person name="Yu D."/>
        </authorList>
    </citation>
    <scope>NUCLEOTIDE SEQUENCE [LARGE SCALE GENOMIC DNA]</scope>
    <source>
        <tissue evidence="1">Leaf</tissue>
    </source>
</reference>
<proteinExistence type="predicted"/>
<evidence type="ECO:0008006" key="3">
    <source>
        <dbReference type="Google" id="ProtNLM"/>
    </source>
</evidence>
<gene>
    <name evidence="1" type="ORF">PVK06_027676</name>
</gene>
<evidence type="ECO:0000313" key="2">
    <source>
        <dbReference type="Proteomes" id="UP001358586"/>
    </source>
</evidence>
<evidence type="ECO:0000313" key="1">
    <source>
        <dbReference type="EMBL" id="KAK5812254.1"/>
    </source>
</evidence>
<dbReference type="Proteomes" id="UP001358586">
    <property type="component" value="Chromosome 8"/>
</dbReference>
<dbReference type="EMBL" id="JARKNE010000008">
    <property type="protein sequence ID" value="KAK5812254.1"/>
    <property type="molecule type" value="Genomic_DNA"/>
</dbReference>
<keyword evidence="2" id="KW-1185">Reference proteome</keyword>
<sequence length="77" mass="8759">MKSKKKGHSISYSPLVIKASNSNNDIDAGMFSRMLKNMEALCQLNEFLREKVIILKGEKERLEIVVKENIDVVTPHT</sequence>
<comment type="caution">
    <text evidence="1">The sequence shown here is derived from an EMBL/GenBank/DDBJ whole genome shotgun (WGS) entry which is preliminary data.</text>
</comment>
<name>A0ABR0P0Y2_GOSAR</name>